<dbReference type="Proteomes" id="UP000291343">
    <property type="component" value="Unassembled WGS sequence"/>
</dbReference>
<gene>
    <name evidence="2" type="ORF">LSTR_LSTR009814</name>
</gene>
<accession>A0A482WHT3</accession>
<dbReference type="SMR" id="A0A482WHT3"/>
<dbReference type="EMBL" id="QKKF02034882">
    <property type="protein sequence ID" value="RZF33085.1"/>
    <property type="molecule type" value="Genomic_DNA"/>
</dbReference>
<name>A0A482WHT3_LAOST</name>
<keyword evidence="3" id="KW-1185">Reference proteome</keyword>
<evidence type="ECO:0000313" key="3">
    <source>
        <dbReference type="Proteomes" id="UP000291343"/>
    </source>
</evidence>
<protein>
    <submittedName>
        <fullName evidence="2">Uncharacterized protein</fullName>
    </submittedName>
</protein>
<dbReference type="InParanoid" id="A0A482WHT3"/>
<feature type="compositionally biased region" description="Basic and acidic residues" evidence="1">
    <location>
        <begin position="123"/>
        <end position="228"/>
    </location>
</feature>
<dbReference type="STRING" id="195883.A0A482WHT3"/>
<sequence length="474" mass="54573">MMGAGKPAKDQNNDQCGIAPILSLMRQLQGQNIPLKMESVWGGANPASASQLNDWTSSAMWPDGQPKMKTEQQILEDHRKAEEEKKKEEKRKQDDLKRMEEMKAAAKLAEEERKRKKKEEEEEKLRRLKEEEEAEERRRKKEEEEIRKREAAKKAELDRLRKEEEKKKKKEEDKRRKEEEKKKLEVERKRKVEEVLRQVEEDKKKKEEEARRAEQARKQTEALKRLQEQAKNTTPWATPPSTAPSTNLSEILKNERRQLKWAEHKPPAKVKSLAEIQAEEQEYMLAKQVEKERNSVSIPQTSSSSNTIWSSQSLAWNTSSSSVWGNANSGSGQGFWEDVPAPAVAAPRPAAPSKQQQQQQPPNSAASKAGAPKANAGKTKKEEMTVLKIFEQQHKAIADEFHLWCDKALAPMKGTIDMQFIKIIQYTYPIIRGNCNRNDLAYGETRIIPSSVMVKKDVKPCERLQNWFIGSKNM</sequence>
<evidence type="ECO:0000256" key="1">
    <source>
        <dbReference type="SAM" id="MobiDB-lite"/>
    </source>
</evidence>
<feature type="compositionally biased region" description="Low complexity" evidence="1">
    <location>
        <begin position="344"/>
        <end position="377"/>
    </location>
</feature>
<comment type="caution">
    <text evidence="2">The sequence shown here is derived from an EMBL/GenBank/DDBJ whole genome shotgun (WGS) entry which is preliminary data.</text>
</comment>
<evidence type="ECO:0000313" key="2">
    <source>
        <dbReference type="EMBL" id="RZF33085.1"/>
    </source>
</evidence>
<feature type="compositionally biased region" description="Polar residues" evidence="1">
    <location>
        <begin position="47"/>
        <end position="59"/>
    </location>
</feature>
<dbReference type="AlphaFoldDB" id="A0A482WHT3"/>
<feature type="compositionally biased region" description="Basic and acidic residues" evidence="1">
    <location>
        <begin position="66"/>
        <end position="113"/>
    </location>
</feature>
<organism evidence="2 3">
    <name type="scientific">Laodelphax striatellus</name>
    <name type="common">Small brown planthopper</name>
    <name type="synonym">Delphax striatella</name>
    <dbReference type="NCBI Taxonomy" id="195883"/>
    <lineage>
        <taxon>Eukaryota</taxon>
        <taxon>Metazoa</taxon>
        <taxon>Ecdysozoa</taxon>
        <taxon>Arthropoda</taxon>
        <taxon>Hexapoda</taxon>
        <taxon>Insecta</taxon>
        <taxon>Pterygota</taxon>
        <taxon>Neoptera</taxon>
        <taxon>Paraneoptera</taxon>
        <taxon>Hemiptera</taxon>
        <taxon>Auchenorrhyncha</taxon>
        <taxon>Fulgoroidea</taxon>
        <taxon>Delphacidae</taxon>
        <taxon>Criomorphinae</taxon>
        <taxon>Laodelphax</taxon>
    </lineage>
</organism>
<feature type="region of interest" description="Disordered" evidence="1">
    <location>
        <begin position="41"/>
        <end position="250"/>
    </location>
</feature>
<proteinExistence type="predicted"/>
<feature type="region of interest" description="Disordered" evidence="1">
    <location>
        <begin position="288"/>
        <end position="309"/>
    </location>
</feature>
<feature type="region of interest" description="Disordered" evidence="1">
    <location>
        <begin position="344"/>
        <end position="381"/>
    </location>
</feature>
<reference evidence="2 3" key="1">
    <citation type="journal article" date="2017" name="Gigascience">
        <title>Genome sequence of the small brown planthopper, Laodelphax striatellus.</title>
        <authorList>
            <person name="Zhu J."/>
            <person name="Jiang F."/>
            <person name="Wang X."/>
            <person name="Yang P."/>
            <person name="Bao Y."/>
            <person name="Zhao W."/>
            <person name="Wang W."/>
            <person name="Lu H."/>
            <person name="Wang Q."/>
            <person name="Cui N."/>
            <person name="Li J."/>
            <person name="Chen X."/>
            <person name="Luo L."/>
            <person name="Yu J."/>
            <person name="Kang L."/>
            <person name="Cui F."/>
        </authorList>
    </citation>
    <scope>NUCLEOTIDE SEQUENCE [LARGE SCALE GENOMIC DNA]</scope>
    <source>
        <strain evidence="2">Lst14</strain>
    </source>
</reference>